<protein>
    <submittedName>
        <fullName evidence="2">65 kDa invariant surface glycoprotein,(Fragment)</fullName>
    </submittedName>
</protein>
<dbReference type="SUPFAM" id="SSF47661">
    <property type="entry name" value="t-snare proteins"/>
    <property type="match status" value="1"/>
</dbReference>
<name>C9ZQ39_TRYB9</name>
<reference evidence="3" key="1">
    <citation type="journal article" date="2010" name="PLoS Negl. Trop. Dis.">
        <title>The genome sequence of Trypanosoma brucei gambiense, causative agent of chronic human african trypanosomiasis.</title>
        <authorList>
            <person name="Jackson A.P."/>
            <person name="Sanders M."/>
            <person name="Berry A."/>
            <person name="McQuillan J."/>
            <person name="Aslett M.A."/>
            <person name="Quail M.A."/>
            <person name="Chukualim B."/>
            <person name="Capewell P."/>
            <person name="MacLeod A."/>
            <person name="Melville S.E."/>
            <person name="Gibson W."/>
            <person name="Barry J.D."/>
            <person name="Berriman M."/>
            <person name="Hertz-Fowler C."/>
        </authorList>
    </citation>
    <scope>NUCLEOTIDE SEQUENCE [LARGE SCALE GENOMIC DNA]</scope>
    <source>
        <strain evidence="3">MHOM/CI/86/DAL972</strain>
    </source>
</reference>
<organism evidence="2 3">
    <name type="scientific">Trypanosoma brucei gambiense (strain MHOM/CI/86/DAL972)</name>
    <dbReference type="NCBI Taxonomy" id="679716"/>
    <lineage>
        <taxon>Eukaryota</taxon>
        <taxon>Discoba</taxon>
        <taxon>Euglenozoa</taxon>
        <taxon>Kinetoplastea</taxon>
        <taxon>Metakinetoplastina</taxon>
        <taxon>Trypanosomatida</taxon>
        <taxon>Trypanosomatidae</taxon>
        <taxon>Trypanosoma</taxon>
    </lineage>
</organism>
<sequence>MIRYSLVAVTFAGLLLRVVETNEEAKLNREGALALCKLTDLAKTVEKRRADKIKNKTEGFAGDIQWWLESLERWLKTLQDPAHSNDGYSKLSDADTKKVKDIYEKAKDKLKEKLPEAEQWSEEAKKHCQAVTEAAKKARGWELNDEGQNSSGLHQVLEWYCGKKGEMHKALAVRVLRSKPINQGRKGYH</sequence>
<dbReference type="Proteomes" id="UP000002316">
    <property type="component" value="Chromosome 5"/>
</dbReference>
<dbReference type="KEGG" id="tbg:TbgDal_V6570"/>
<dbReference type="GeneID" id="23861687"/>
<keyword evidence="1" id="KW-0732">Signal</keyword>
<dbReference type="VEuPathDB" id="TriTrypDB:Tbg972.5.6570"/>
<dbReference type="InterPro" id="IPR021057">
    <property type="entry name" value="Trypano_invariant_glycop"/>
</dbReference>
<dbReference type="GO" id="GO:0016192">
    <property type="term" value="P:vesicle-mediated transport"/>
    <property type="evidence" value="ECO:0007669"/>
    <property type="project" value="InterPro"/>
</dbReference>
<feature type="chain" id="PRO_5003004700" evidence="1">
    <location>
        <begin position="22"/>
        <end position="189"/>
    </location>
</feature>
<evidence type="ECO:0000313" key="2">
    <source>
        <dbReference type="EMBL" id="CBH11517.1"/>
    </source>
</evidence>
<dbReference type="InterPro" id="IPR010989">
    <property type="entry name" value="SNARE"/>
</dbReference>
<feature type="signal peptide" evidence="1">
    <location>
        <begin position="1"/>
        <end position="21"/>
    </location>
</feature>
<proteinExistence type="predicted"/>
<dbReference type="EMBL" id="FN554968">
    <property type="protein sequence ID" value="CBH11517.1"/>
    <property type="molecule type" value="Genomic_DNA"/>
</dbReference>
<dbReference type="GO" id="GO:0016020">
    <property type="term" value="C:membrane"/>
    <property type="evidence" value="ECO:0007669"/>
    <property type="project" value="InterPro"/>
</dbReference>
<dbReference type="Pfam" id="PF11727">
    <property type="entry name" value="ISG65-75"/>
    <property type="match status" value="1"/>
</dbReference>
<evidence type="ECO:0000256" key="1">
    <source>
        <dbReference type="SAM" id="SignalP"/>
    </source>
</evidence>
<accession>C9ZQ39</accession>
<gene>
    <name evidence="2" type="ORF">TbgDal_V6570</name>
</gene>
<evidence type="ECO:0000313" key="3">
    <source>
        <dbReference type="Proteomes" id="UP000002316"/>
    </source>
</evidence>
<dbReference type="RefSeq" id="XP_011773804.1">
    <property type="nucleotide sequence ID" value="XM_011775502.1"/>
</dbReference>
<dbReference type="AlphaFoldDB" id="C9ZQ39"/>